<sequence>MPNKAVVTAEKDVTTEDLIAAVKAAGYGASVKTK</sequence>
<proteinExistence type="predicted"/>
<evidence type="ECO:0000313" key="1">
    <source>
        <dbReference type="EMBL" id="BDS08339.1"/>
    </source>
</evidence>
<reference evidence="1" key="1">
    <citation type="submission" date="2024-07" db="EMBL/GenBank/DDBJ databases">
        <title>Complete genome sequence of Verrucomicrobiaceae bacterium NT6N.</title>
        <authorList>
            <person name="Huang C."/>
            <person name="Takami H."/>
            <person name="Hamasaki K."/>
        </authorList>
    </citation>
    <scope>NUCLEOTIDE SEQUENCE</scope>
    <source>
        <strain evidence="1">NT6N</strain>
    </source>
</reference>
<gene>
    <name evidence="1" type="ORF">NT6N_33790</name>
</gene>
<organism evidence="1">
    <name type="scientific">Oceaniferula spumae</name>
    <dbReference type="NCBI Taxonomy" id="2979115"/>
    <lineage>
        <taxon>Bacteria</taxon>
        <taxon>Pseudomonadati</taxon>
        <taxon>Verrucomicrobiota</taxon>
        <taxon>Verrucomicrobiia</taxon>
        <taxon>Verrucomicrobiales</taxon>
        <taxon>Verrucomicrobiaceae</taxon>
        <taxon>Oceaniferula</taxon>
    </lineage>
</organism>
<dbReference type="AlphaFoldDB" id="A0AAT9FR06"/>
<dbReference type="SUPFAM" id="SSF55008">
    <property type="entry name" value="HMA, heavy metal-associated domain"/>
    <property type="match status" value="1"/>
</dbReference>
<dbReference type="Gene3D" id="3.30.70.100">
    <property type="match status" value="1"/>
</dbReference>
<name>A0AAT9FR06_9BACT</name>
<dbReference type="InterPro" id="IPR036163">
    <property type="entry name" value="HMA_dom_sf"/>
</dbReference>
<evidence type="ECO:0008006" key="2">
    <source>
        <dbReference type="Google" id="ProtNLM"/>
    </source>
</evidence>
<protein>
    <recommendedName>
        <fullName evidence="2">HMA domain-containing protein</fullName>
    </recommendedName>
</protein>
<dbReference type="EMBL" id="AP026866">
    <property type="protein sequence ID" value="BDS08339.1"/>
    <property type="molecule type" value="Genomic_DNA"/>
</dbReference>
<dbReference type="GO" id="GO:0046872">
    <property type="term" value="F:metal ion binding"/>
    <property type="evidence" value="ECO:0007669"/>
    <property type="project" value="InterPro"/>
</dbReference>
<dbReference type="KEGG" id="osu:NT6N_33790"/>
<accession>A0AAT9FR06</accession>